<accession>A0ABY4A158</accession>
<evidence type="ECO:0000256" key="1">
    <source>
        <dbReference type="SAM" id="Phobius"/>
    </source>
</evidence>
<evidence type="ECO:0000259" key="2">
    <source>
        <dbReference type="Pfam" id="PF13400"/>
    </source>
</evidence>
<dbReference type="RefSeq" id="WP_243488592.1">
    <property type="nucleotide sequence ID" value="NZ_CP063361.1"/>
</dbReference>
<protein>
    <recommendedName>
        <fullName evidence="2">Putative Flp pilus-assembly TadG-like N-terminal domain-containing protein</fullName>
    </recommendedName>
</protein>
<keyword evidence="1" id="KW-0472">Membrane</keyword>
<dbReference type="InterPro" id="IPR028087">
    <property type="entry name" value="Tad_N"/>
</dbReference>
<sequence>MRKIRSYQNGQALVLFLAFAAALTGILLVAFNSGQVSNAKMRAMNAADAAAYSGAVWQARTLNFQAYMNRAMIVNEVTIAQSVSLRSWINYLAKLVSNINIVAKAFPPVGVVVQKVAMVVNTIEKNLQITIPPLEDALRIISLLEHDAQKVFNLSGAVVGQDLAREVAKMNGAELTAANEHWFAKNIYKWVEFTETYTKLSRPSIGSKDDGRKRLRDVALNSRDGFTRERDWNLYLPPYRLRKQGGTDLIDYDSWKGMDSVAVCPIIFGCKPALPLGWGGAQAHSTVKAVGKVGKHGDINSWGDVDGRLARRAAIIAPNAHRFASMKKNLQFPDYRDIQNFDTNNLKANTLPFSVEVVIKEQNVPSASSTFGAKSILIDGKVIDHDPQNINEGGVYATAEACVKFERPFDHQRHNGVVEFPSLFNPYWRASLATERRDFRIFVDAVKGSVSLSRFSLNGGSCGL</sequence>
<dbReference type="EMBL" id="CP063361">
    <property type="protein sequence ID" value="UOD27326.1"/>
    <property type="molecule type" value="Genomic_DNA"/>
</dbReference>
<dbReference type="Pfam" id="PF13400">
    <property type="entry name" value="Tad"/>
    <property type="match status" value="1"/>
</dbReference>
<evidence type="ECO:0000313" key="4">
    <source>
        <dbReference type="Proteomes" id="UP000831532"/>
    </source>
</evidence>
<evidence type="ECO:0000313" key="3">
    <source>
        <dbReference type="EMBL" id="UOD27326.1"/>
    </source>
</evidence>
<feature type="domain" description="Putative Flp pilus-assembly TadG-like N-terminal" evidence="2">
    <location>
        <begin position="10"/>
        <end position="55"/>
    </location>
</feature>
<name>A0ABY4A158_9BURK</name>
<reference evidence="3 4" key="1">
    <citation type="submission" date="2020-10" db="EMBL/GenBank/DDBJ databases">
        <title>Genome analysis of Massilia species.</title>
        <authorList>
            <person name="Jung D.-H."/>
        </authorList>
    </citation>
    <scope>NUCLEOTIDE SEQUENCE [LARGE SCALE GENOMIC DNA]</scope>
    <source>
        <strain evidence="4">sipir</strain>
    </source>
</reference>
<gene>
    <name evidence="3" type="ORF">INH39_17480</name>
</gene>
<keyword evidence="1" id="KW-1133">Transmembrane helix</keyword>
<proteinExistence type="predicted"/>
<keyword evidence="4" id="KW-1185">Reference proteome</keyword>
<organism evidence="3 4">
    <name type="scientific">Massilia violaceinigra</name>
    <dbReference type="NCBI Taxonomy" id="2045208"/>
    <lineage>
        <taxon>Bacteria</taxon>
        <taxon>Pseudomonadati</taxon>
        <taxon>Pseudomonadota</taxon>
        <taxon>Betaproteobacteria</taxon>
        <taxon>Burkholderiales</taxon>
        <taxon>Oxalobacteraceae</taxon>
        <taxon>Telluria group</taxon>
        <taxon>Massilia</taxon>
    </lineage>
</organism>
<keyword evidence="1" id="KW-0812">Transmembrane</keyword>
<dbReference type="Proteomes" id="UP000831532">
    <property type="component" value="Chromosome"/>
</dbReference>
<feature type="transmembrane region" description="Helical" evidence="1">
    <location>
        <begin position="12"/>
        <end position="31"/>
    </location>
</feature>